<dbReference type="SUPFAM" id="SSF47781">
    <property type="entry name" value="RuvA domain 2-like"/>
    <property type="match status" value="3"/>
</dbReference>
<keyword evidence="3" id="KW-1185">Reference proteome</keyword>
<feature type="transmembrane region" description="Helical" evidence="1">
    <location>
        <begin position="21"/>
        <end position="41"/>
    </location>
</feature>
<dbReference type="RefSeq" id="WP_120274957.1">
    <property type="nucleotide sequence ID" value="NZ_RAPN01000003.1"/>
</dbReference>
<keyword evidence="2" id="KW-0238">DNA-binding</keyword>
<keyword evidence="1" id="KW-0812">Transmembrane</keyword>
<organism evidence="2 3">
    <name type="scientific">Mangrovibacterium diazotrophicum</name>
    <dbReference type="NCBI Taxonomy" id="1261403"/>
    <lineage>
        <taxon>Bacteria</taxon>
        <taxon>Pseudomonadati</taxon>
        <taxon>Bacteroidota</taxon>
        <taxon>Bacteroidia</taxon>
        <taxon>Marinilabiliales</taxon>
        <taxon>Prolixibacteraceae</taxon>
        <taxon>Mangrovibacterium</taxon>
    </lineage>
</organism>
<evidence type="ECO:0000256" key="1">
    <source>
        <dbReference type="SAM" id="Phobius"/>
    </source>
</evidence>
<dbReference type="InterPro" id="IPR010994">
    <property type="entry name" value="RuvA_2-like"/>
</dbReference>
<keyword evidence="1" id="KW-1133">Transmembrane helix</keyword>
<dbReference type="AlphaFoldDB" id="A0A419VXJ0"/>
<dbReference type="OrthoDB" id="981124at2"/>
<sequence length="305" mass="34862">MKLRKIIREYFTFTKGERSGLVVLIIIVCFLIVANRIFFYFEKPTLADEQAFEKFLAEVKAGENQKQSQPVSLFHFDPNTIDSITMSGLDLPAYVKRNILSYRAHGGKFRKADDLRKIYGMNDSIFAVVESFVEIEPVDQPAPRKSYPAVTEAQSQTKEASVLPLQDFNTKEAISLQIEINIADASEFEKLPGIGPVLSKRIVSYRNLLGGFVSPDQLYEVYGLKPEVVQQNLNNFRVDGVEVRKLDLNFASVDELSRHPYINYKEARRIIDLRSKNGYISDKNILLTDSIIGTEKFRKLVFYLK</sequence>
<name>A0A419VXJ0_9BACT</name>
<protein>
    <submittedName>
        <fullName evidence="2">DNA uptake protein ComE-like DNA-binding protein</fullName>
    </submittedName>
</protein>
<reference evidence="2 3" key="1">
    <citation type="submission" date="2018-09" db="EMBL/GenBank/DDBJ databases">
        <title>Genomic Encyclopedia of Archaeal and Bacterial Type Strains, Phase II (KMG-II): from individual species to whole genera.</title>
        <authorList>
            <person name="Goeker M."/>
        </authorList>
    </citation>
    <scope>NUCLEOTIDE SEQUENCE [LARGE SCALE GENOMIC DNA]</scope>
    <source>
        <strain evidence="2 3">DSM 27148</strain>
    </source>
</reference>
<dbReference type="PANTHER" id="PTHR21180">
    <property type="entry name" value="ENDONUCLEASE/EXONUCLEASE/PHOSPHATASE FAMILY DOMAIN-CONTAINING PROTEIN 1"/>
    <property type="match status" value="1"/>
</dbReference>
<dbReference type="GO" id="GO:0015628">
    <property type="term" value="P:protein secretion by the type II secretion system"/>
    <property type="evidence" value="ECO:0007669"/>
    <property type="project" value="TreeGrafter"/>
</dbReference>
<keyword evidence="1" id="KW-0472">Membrane</keyword>
<evidence type="ECO:0000313" key="2">
    <source>
        <dbReference type="EMBL" id="RKD87942.1"/>
    </source>
</evidence>
<dbReference type="Proteomes" id="UP000283387">
    <property type="component" value="Unassembled WGS sequence"/>
</dbReference>
<dbReference type="EMBL" id="RAPN01000003">
    <property type="protein sequence ID" value="RKD87942.1"/>
    <property type="molecule type" value="Genomic_DNA"/>
</dbReference>
<dbReference type="PANTHER" id="PTHR21180:SF32">
    <property type="entry name" value="ENDONUCLEASE_EXONUCLEASE_PHOSPHATASE FAMILY DOMAIN-CONTAINING PROTEIN 1"/>
    <property type="match status" value="1"/>
</dbReference>
<dbReference type="GO" id="GO:0015627">
    <property type="term" value="C:type II protein secretion system complex"/>
    <property type="evidence" value="ECO:0007669"/>
    <property type="project" value="TreeGrafter"/>
</dbReference>
<comment type="caution">
    <text evidence="2">The sequence shown here is derived from an EMBL/GenBank/DDBJ whole genome shotgun (WGS) entry which is preliminary data.</text>
</comment>
<dbReference type="Gene3D" id="1.10.150.280">
    <property type="entry name" value="AF1531-like domain"/>
    <property type="match status" value="2"/>
</dbReference>
<proteinExistence type="predicted"/>
<gene>
    <name evidence="2" type="ORF">BC643_3950</name>
</gene>
<dbReference type="InterPro" id="IPR051675">
    <property type="entry name" value="Endo/Exo/Phosphatase_dom_1"/>
</dbReference>
<accession>A0A419VXJ0</accession>
<dbReference type="GO" id="GO:0003677">
    <property type="term" value="F:DNA binding"/>
    <property type="evidence" value="ECO:0007669"/>
    <property type="project" value="UniProtKB-KW"/>
</dbReference>
<dbReference type="Pfam" id="PF12836">
    <property type="entry name" value="HHH_3"/>
    <property type="match status" value="2"/>
</dbReference>
<evidence type="ECO:0000313" key="3">
    <source>
        <dbReference type="Proteomes" id="UP000283387"/>
    </source>
</evidence>